<dbReference type="InterPro" id="IPR013096">
    <property type="entry name" value="Cupin_2"/>
</dbReference>
<comment type="caution">
    <text evidence="5">The sequence shown here is derived from an EMBL/GenBank/DDBJ whole genome shotgun (WGS) entry which is preliminary data.</text>
</comment>
<evidence type="ECO:0000313" key="6">
    <source>
        <dbReference type="Proteomes" id="UP001225646"/>
    </source>
</evidence>
<accession>A0ABT9VN08</accession>
<dbReference type="Pfam" id="PF07883">
    <property type="entry name" value="Cupin_2"/>
    <property type="match status" value="1"/>
</dbReference>
<evidence type="ECO:0000313" key="5">
    <source>
        <dbReference type="EMBL" id="MDQ0162351.1"/>
    </source>
</evidence>
<dbReference type="RefSeq" id="WP_419151822.1">
    <property type="nucleotide sequence ID" value="NZ_JAUSTR010000004.1"/>
</dbReference>
<evidence type="ECO:0000256" key="1">
    <source>
        <dbReference type="ARBA" id="ARBA00023015"/>
    </source>
</evidence>
<organism evidence="5 6">
    <name type="scientific">Aeribacillus alveayuensis</name>
    <dbReference type="NCBI Taxonomy" id="279215"/>
    <lineage>
        <taxon>Bacteria</taxon>
        <taxon>Bacillati</taxon>
        <taxon>Bacillota</taxon>
        <taxon>Bacilli</taxon>
        <taxon>Bacillales</taxon>
        <taxon>Bacillaceae</taxon>
        <taxon>Aeribacillus</taxon>
    </lineage>
</organism>
<dbReference type="InterPro" id="IPR010982">
    <property type="entry name" value="Lambda_DNA-bd_dom_sf"/>
</dbReference>
<dbReference type="InterPro" id="IPR014710">
    <property type="entry name" value="RmlC-like_jellyroll"/>
</dbReference>
<dbReference type="Gene3D" id="2.60.120.10">
    <property type="entry name" value="Jelly Rolls"/>
    <property type="match status" value="1"/>
</dbReference>
<keyword evidence="6" id="KW-1185">Reference proteome</keyword>
<dbReference type="Gene3D" id="1.10.260.40">
    <property type="entry name" value="lambda repressor-like DNA-binding domains"/>
    <property type="match status" value="1"/>
</dbReference>
<dbReference type="InterPro" id="IPR050807">
    <property type="entry name" value="TransReg_Diox_bact_type"/>
</dbReference>
<dbReference type="EMBL" id="JAUSTR010000004">
    <property type="protein sequence ID" value="MDQ0162351.1"/>
    <property type="molecule type" value="Genomic_DNA"/>
</dbReference>
<dbReference type="Pfam" id="PF01381">
    <property type="entry name" value="HTH_3"/>
    <property type="match status" value="1"/>
</dbReference>
<dbReference type="InterPro" id="IPR001387">
    <property type="entry name" value="Cro/C1-type_HTH"/>
</dbReference>
<evidence type="ECO:0000256" key="2">
    <source>
        <dbReference type="ARBA" id="ARBA00023125"/>
    </source>
</evidence>
<dbReference type="PROSITE" id="PS50943">
    <property type="entry name" value="HTH_CROC1"/>
    <property type="match status" value="1"/>
</dbReference>
<gene>
    <name evidence="5" type="ORF">J2S06_001428</name>
</gene>
<dbReference type="PANTHER" id="PTHR46797:SF23">
    <property type="entry name" value="HTH-TYPE TRANSCRIPTIONAL REGULATOR SUTR"/>
    <property type="match status" value="1"/>
</dbReference>
<keyword evidence="1" id="KW-0805">Transcription regulation</keyword>
<dbReference type="CDD" id="cd00093">
    <property type="entry name" value="HTH_XRE"/>
    <property type="match status" value="1"/>
</dbReference>
<name>A0ABT9VN08_9BACI</name>
<dbReference type="Proteomes" id="UP001225646">
    <property type="component" value="Unassembled WGS sequence"/>
</dbReference>
<dbReference type="PANTHER" id="PTHR46797">
    <property type="entry name" value="HTH-TYPE TRANSCRIPTIONAL REGULATOR"/>
    <property type="match status" value="1"/>
</dbReference>
<dbReference type="CDD" id="cd02209">
    <property type="entry name" value="cupin_XRE_C"/>
    <property type="match status" value="1"/>
</dbReference>
<evidence type="ECO:0000259" key="4">
    <source>
        <dbReference type="PROSITE" id="PS50943"/>
    </source>
</evidence>
<reference evidence="5 6" key="1">
    <citation type="submission" date="2023-07" db="EMBL/GenBank/DDBJ databases">
        <title>Genomic Encyclopedia of Type Strains, Phase IV (KMG-IV): sequencing the most valuable type-strain genomes for metagenomic binning, comparative biology and taxonomic classification.</title>
        <authorList>
            <person name="Goeker M."/>
        </authorList>
    </citation>
    <scope>NUCLEOTIDE SEQUENCE [LARGE SCALE GENOMIC DNA]</scope>
    <source>
        <strain evidence="5 6">DSM 19092</strain>
    </source>
</reference>
<dbReference type="InterPro" id="IPR011051">
    <property type="entry name" value="RmlC_Cupin_sf"/>
</dbReference>
<keyword evidence="3" id="KW-0804">Transcription</keyword>
<dbReference type="SUPFAM" id="SSF51182">
    <property type="entry name" value="RmlC-like cupins"/>
    <property type="match status" value="1"/>
</dbReference>
<dbReference type="SUPFAM" id="SSF47413">
    <property type="entry name" value="lambda repressor-like DNA-binding domains"/>
    <property type="match status" value="1"/>
</dbReference>
<feature type="domain" description="HTH cro/C1-type" evidence="4">
    <location>
        <begin position="12"/>
        <end position="66"/>
    </location>
</feature>
<sequence>MNSVQRNIGRNLQKIRKSRNLSLDKTAELTGVSKAMLGQIERGESNPSVSTLWKIANGLHVSFSSLMKEEKTSVNIVSLKDISPVIDDDGKYLVFSLFPFEVEKQFEVFSVVLEANYTHDAEGHHEGVEEYVLVQKGELEIMIDEKTYHLSEGDAIQFQADKPHKYRNKTNEMVKFLIIIYYPE</sequence>
<protein>
    <submittedName>
        <fullName evidence="5">Transcriptional regulator with XRE-family HTH domain</fullName>
    </submittedName>
</protein>
<evidence type="ECO:0000256" key="3">
    <source>
        <dbReference type="ARBA" id="ARBA00023163"/>
    </source>
</evidence>
<keyword evidence="2" id="KW-0238">DNA-binding</keyword>
<proteinExistence type="predicted"/>
<dbReference type="SMART" id="SM00530">
    <property type="entry name" value="HTH_XRE"/>
    <property type="match status" value="1"/>
</dbReference>